<evidence type="ECO:0000256" key="2">
    <source>
        <dbReference type="ARBA" id="ARBA00022622"/>
    </source>
</evidence>
<dbReference type="InterPro" id="IPR008972">
    <property type="entry name" value="Cupredoxin"/>
</dbReference>
<evidence type="ECO:0000259" key="10">
    <source>
        <dbReference type="PROSITE" id="PS51485"/>
    </source>
</evidence>
<evidence type="ECO:0000256" key="3">
    <source>
        <dbReference type="ARBA" id="ARBA00022729"/>
    </source>
</evidence>
<keyword evidence="6" id="KW-0325">Glycoprotein</keyword>
<keyword evidence="4" id="KW-0472">Membrane</keyword>
<dbReference type="PANTHER" id="PTHR33021">
    <property type="entry name" value="BLUE COPPER PROTEIN"/>
    <property type="match status" value="1"/>
</dbReference>
<evidence type="ECO:0000256" key="8">
    <source>
        <dbReference type="ARBA" id="ARBA00035011"/>
    </source>
</evidence>
<dbReference type="PROSITE" id="PS51485">
    <property type="entry name" value="PHYTOCYANIN"/>
    <property type="match status" value="1"/>
</dbReference>
<proteinExistence type="inferred from homology"/>
<protein>
    <recommendedName>
        <fullName evidence="10">Phytocyanin domain-containing protein</fullName>
    </recommendedName>
</protein>
<dbReference type="Proteomes" id="UP001552299">
    <property type="component" value="Unassembled WGS sequence"/>
</dbReference>
<keyword evidence="12" id="KW-1185">Reference proteome</keyword>
<evidence type="ECO:0000256" key="9">
    <source>
        <dbReference type="ARBA" id="ARBA00037868"/>
    </source>
</evidence>
<evidence type="ECO:0000256" key="5">
    <source>
        <dbReference type="ARBA" id="ARBA00023157"/>
    </source>
</evidence>
<dbReference type="Pfam" id="PF02298">
    <property type="entry name" value="Cu_bind_like"/>
    <property type="match status" value="1"/>
</dbReference>
<keyword evidence="3" id="KW-0732">Signal</keyword>
<keyword evidence="5" id="KW-1015">Disulfide bond</keyword>
<evidence type="ECO:0000313" key="12">
    <source>
        <dbReference type="Proteomes" id="UP001552299"/>
    </source>
</evidence>
<dbReference type="EMBL" id="JANQDX010000019">
    <property type="protein sequence ID" value="KAL0904267.1"/>
    <property type="molecule type" value="Genomic_DNA"/>
</dbReference>
<feature type="domain" description="Phytocyanin" evidence="10">
    <location>
        <begin position="31"/>
        <end position="135"/>
    </location>
</feature>
<evidence type="ECO:0000313" key="11">
    <source>
        <dbReference type="EMBL" id="KAL0904267.1"/>
    </source>
</evidence>
<comment type="similarity">
    <text evidence="8">Belongs to the early nodulin-like (ENODL) family.</text>
</comment>
<dbReference type="InterPro" id="IPR039391">
    <property type="entry name" value="Phytocyanin-like"/>
</dbReference>
<sequence>MPAILAGDSRRRRLLTAAITLLVTFKSVISFQYKVGDLDSWGVPPPSLPNLYASWVLNHHFHINDSLFFLYPPSKDSVVQVTEKAFNVCIVTDPILKMEDGNSIFKFTSPGTFYFTSGVASHCEKRQKLQIAVPDANGTFFQPAGAPAAAAAAAGGPAAYPLVFGPTPEGGSSASPRLRGVVGGGLAVAIATLCWLF</sequence>
<reference evidence="11 12" key="1">
    <citation type="journal article" date="2024" name="Plant Biotechnol. J.">
        <title>Dendrobium thyrsiflorum genome and its molecular insights into genes involved in important horticultural traits.</title>
        <authorList>
            <person name="Chen B."/>
            <person name="Wang J.Y."/>
            <person name="Zheng P.J."/>
            <person name="Li K.L."/>
            <person name="Liang Y.M."/>
            <person name="Chen X.F."/>
            <person name="Zhang C."/>
            <person name="Zhao X."/>
            <person name="He X."/>
            <person name="Zhang G.Q."/>
            <person name="Liu Z.J."/>
            <person name="Xu Q."/>
        </authorList>
    </citation>
    <scope>NUCLEOTIDE SEQUENCE [LARGE SCALE GENOMIC DNA]</scope>
    <source>
        <strain evidence="11">GZMU011</strain>
    </source>
</reference>
<dbReference type="InterPro" id="IPR003245">
    <property type="entry name" value="Phytocyanin_dom"/>
</dbReference>
<evidence type="ECO:0000256" key="6">
    <source>
        <dbReference type="ARBA" id="ARBA00023180"/>
    </source>
</evidence>
<dbReference type="GO" id="GO:0012505">
    <property type="term" value="C:endomembrane system"/>
    <property type="evidence" value="ECO:0007669"/>
    <property type="project" value="UniProtKB-SubCell"/>
</dbReference>
<evidence type="ECO:0000256" key="1">
    <source>
        <dbReference type="ARBA" id="ARBA00004589"/>
    </source>
</evidence>
<dbReference type="CDD" id="cd11019">
    <property type="entry name" value="OsENODL1_like"/>
    <property type="match status" value="1"/>
</dbReference>
<comment type="caution">
    <text evidence="11">The sequence shown here is derived from an EMBL/GenBank/DDBJ whole genome shotgun (WGS) entry which is preliminary data.</text>
</comment>
<name>A0ABD0TX55_DENTH</name>
<dbReference type="InterPro" id="IPR041846">
    <property type="entry name" value="ENL_dom"/>
</dbReference>
<evidence type="ECO:0000256" key="4">
    <source>
        <dbReference type="ARBA" id="ARBA00023136"/>
    </source>
</evidence>
<dbReference type="FunFam" id="2.60.40.420:FF:000010">
    <property type="entry name" value="Early nodulin-like protein 1"/>
    <property type="match status" value="1"/>
</dbReference>
<dbReference type="GO" id="GO:0098552">
    <property type="term" value="C:side of membrane"/>
    <property type="evidence" value="ECO:0007669"/>
    <property type="project" value="UniProtKB-KW"/>
</dbReference>
<dbReference type="SUPFAM" id="SSF49503">
    <property type="entry name" value="Cupredoxins"/>
    <property type="match status" value="1"/>
</dbReference>
<dbReference type="AlphaFoldDB" id="A0ABD0TX55"/>
<organism evidence="11 12">
    <name type="scientific">Dendrobium thyrsiflorum</name>
    <name type="common">Pinecone-like raceme dendrobium</name>
    <name type="synonym">Orchid</name>
    <dbReference type="NCBI Taxonomy" id="117978"/>
    <lineage>
        <taxon>Eukaryota</taxon>
        <taxon>Viridiplantae</taxon>
        <taxon>Streptophyta</taxon>
        <taxon>Embryophyta</taxon>
        <taxon>Tracheophyta</taxon>
        <taxon>Spermatophyta</taxon>
        <taxon>Magnoliopsida</taxon>
        <taxon>Liliopsida</taxon>
        <taxon>Asparagales</taxon>
        <taxon>Orchidaceae</taxon>
        <taxon>Epidendroideae</taxon>
        <taxon>Malaxideae</taxon>
        <taxon>Dendrobiinae</taxon>
        <taxon>Dendrobium</taxon>
    </lineage>
</organism>
<dbReference type="PANTHER" id="PTHR33021:SF44">
    <property type="entry name" value="EARLY NODULIN-LIKE PROTEIN 8"/>
    <property type="match status" value="1"/>
</dbReference>
<comment type="subcellular location">
    <subcellularLocation>
        <location evidence="9">Endomembrane system</location>
        <topology evidence="9">Lipid-anchor</topology>
    </subcellularLocation>
    <subcellularLocation>
        <location evidence="1">Membrane</location>
        <topology evidence="1">Lipid-anchor</topology>
        <topology evidence="1">GPI-anchor</topology>
    </subcellularLocation>
</comment>
<evidence type="ECO:0000256" key="7">
    <source>
        <dbReference type="ARBA" id="ARBA00023288"/>
    </source>
</evidence>
<accession>A0ABD0TX55</accession>
<dbReference type="Gene3D" id="2.60.40.420">
    <property type="entry name" value="Cupredoxins - blue copper proteins"/>
    <property type="match status" value="1"/>
</dbReference>
<keyword evidence="7" id="KW-0449">Lipoprotein</keyword>
<gene>
    <name evidence="11" type="ORF">M5K25_026353</name>
</gene>
<keyword evidence="2" id="KW-0336">GPI-anchor</keyword>